<comment type="function">
    <text evidence="5">Involved in mRNA degradation. Catalyzes the phosphorolysis of single-stranded polyribonucleotides processively in the 3'- to 5'-direction.</text>
</comment>
<dbReference type="PROSITE" id="PS50084">
    <property type="entry name" value="KH_TYPE_1"/>
    <property type="match status" value="1"/>
</dbReference>
<dbReference type="STRING" id="1798381.A2721_01285"/>
<comment type="caution">
    <text evidence="8">The sequence shown here is derived from an EMBL/GenBank/DDBJ whole genome shotgun (WGS) entry which is preliminary data.</text>
</comment>
<dbReference type="Gene3D" id="3.30.1370.10">
    <property type="entry name" value="K Homology domain, type 1"/>
    <property type="match status" value="1"/>
</dbReference>
<dbReference type="Gene3D" id="2.40.50.140">
    <property type="entry name" value="Nucleic acid-binding proteins"/>
    <property type="match status" value="1"/>
</dbReference>
<dbReference type="InterPro" id="IPR004087">
    <property type="entry name" value="KH_dom"/>
</dbReference>
<dbReference type="GO" id="GO:0006402">
    <property type="term" value="P:mRNA catabolic process"/>
    <property type="evidence" value="ECO:0007669"/>
    <property type="project" value="UniProtKB-UniRule"/>
</dbReference>
<dbReference type="Pfam" id="PF00575">
    <property type="entry name" value="S1"/>
    <property type="match status" value="1"/>
</dbReference>
<dbReference type="SMART" id="SM00322">
    <property type="entry name" value="KH"/>
    <property type="match status" value="1"/>
</dbReference>
<evidence type="ECO:0000313" key="8">
    <source>
        <dbReference type="EMBL" id="OGG19787.1"/>
    </source>
</evidence>
<dbReference type="InterPro" id="IPR015847">
    <property type="entry name" value="ExoRNase_PH_dom2"/>
</dbReference>
<dbReference type="SUPFAM" id="SSF46915">
    <property type="entry name" value="Polynucleotide phosphorylase/guanosine pentaphosphate synthase (PNPase/GPSI), domain 3"/>
    <property type="match status" value="1"/>
</dbReference>
<keyword evidence="2 5" id="KW-0808">Transferase</keyword>
<evidence type="ECO:0000313" key="9">
    <source>
        <dbReference type="Proteomes" id="UP000177871"/>
    </source>
</evidence>
<feature type="compositionally biased region" description="Basic and acidic residues" evidence="6">
    <location>
        <begin position="719"/>
        <end position="733"/>
    </location>
</feature>
<feature type="domain" description="S1 motif" evidence="7">
    <location>
        <begin position="633"/>
        <end position="701"/>
    </location>
</feature>
<dbReference type="InterPro" id="IPR036456">
    <property type="entry name" value="PNPase_PH_RNA-bd_sf"/>
</dbReference>
<dbReference type="GO" id="GO:0005829">
    <property type="term" value="C:cytosol"/>
    <property type="evidence" value="ECO:0007669"/>
    <property type="project" value="TreeGrafter"/>
</dbReference>
<dbReference type="AlphaFoldDB" id="A0A1F6A672"/>
<dbReference type="SUPFAM" id="SSF54211">
    <property type="entry name" value="Ribosomal protein S5 domain 2-like"/>
    <property type="match status" value="2"/>
</dbReference>
<accession>A0A1F6A672</accession>
<dbReference type="GO" id="GO:0000287">
    <property type="term" value="F:magnesium ion binding"/>
    <property type="evidence" value="ECO:0007669"/>
    <property type="project" value="UniProtKB-UniRule"/>
</dbReference>
<proteinExistence type="inferred from homology"/>
<keyword evidence="5" id="KW-0460">Magnesium</keyword>
<comment type="cofactor">
    <cofactor evidence="5">
        <name>Mg(2+)</name>
        <dbReference type="ChEBI" id="CHEBI:18420"/>
    </cofactor>
</comment>
<dbReference type="EMBL" id="MFJK01000003">
    <property type="protein sequence ID" value="OGG19787.1"/>
    <property type="molecule type" value="Genomic_DNA"/>
</dbReference>
<dbReference type="InterPro" id="IPR003029">
    <property type="entry name" value="S1_domain"/>
</dbReference>
<reference evidence="8 9" key="1">
    <citation type="journal article" date="2016" name="Nat. Commun.">
        <title>Thousands of microbial genomes shed light on interconnected biogeochemical processes in an aquifer system.</title>
        <authorList>
            <person name="Anantharaman K."/>
            <person name="Brown C.T."/>
            <person name="Hug L.A."/>
            <person name="Sharon I."/>
            <person name="Castelle C.J."/>
            <person name="Probst A.J."/>
            <person name="Thomas B.C."/>
            <person name="Singh A."/>
            <person name="Wilkins M.J."/>
            <person name="Karaoz U."/>
            <person name="Brodie E.L."/>
            <person name="Williams K.H."/>
            <person name="Hubbard S.S."/>
            <person name="Banfield J.F."/>
        </authorList>
    </citation>
    <scope>NUCLEOTIDE SEQUENCE [LARGE SCALE GENOMIC DNA]</scope>
</reference>
<dbReference type="EC" id="2.7.7.8" evidence="5"/>
<feature type="region of interest" description="Disordered" evidence="6">
    <location>
        <begin position="710"/>
        <end position="780"/>
    </location>
</feature>
<dbReference type="InterPro" id="IPR036345">
    <property type="entry name" value="ExoRNase_PH_dom2_sf"/>
</dbReference>
<evidence type="ECO:0000256" key="1">
    <source>
        <dbReference type="ARBA" id="ARBA00007404"/>
    </source>
</evidence>
<dbReference type="GO" id="GO:0004654">
    <property type="term" value="F:polyribonucleotide nucleotidyltransferase activity"/>
    <property type="evidence" value="ECO:0007669"/>
    <property type="project" value="UniProtKB-UniRule"/>
</dbReference>
<dbReference type="InterPro" id="IPR001247">
    <property type="entry name" value="ExoRNase_PH_dom1"/>
</dbReference>
<dbReference type="FunFam" id="3.30.1370.10:FF:000001">
    <property type="entry name" value="Polyribonucleotide nucleotidyltransferase"/>
    <property type="match status" value="1"/>
</dbReference>
<keyword evidence="4 5" id="KW-0694">RNA-binding</keyword>
<name>A0A1F6A672_9BACT</name>
<dbReference type="PROSITE" id="PS50126">
    <property type="entry name" value="S1"/>
    <property type="match status" value="1"/>
</dbReference>
<evidence type="ECO:0000256" key="2">
    <source>
        <dbReference type="ARBA" id="ARBA00022679"/>
    </source>
</evidence>
<dbReference type="SMART" id="SM00316">
    <property type="entry name" value="S1"/>
    <property type="match status" value="1"/>
</dbReference>
<dbReference type="PANTHER" id="PTHR11252">
    <property type="entry name" value="POLYRIBONUCLEOTIDE NUCLEOTIDYLTRANSFERASE"/>
    <property type="match status" value="1"/>
</dbReference>
<dbReference type="CDD" id="cd11364">
    <property type="entry name" value="RNase_PH_PNPase_2"/>
    <property type="match status" value="1"/>
</dbReference>
<evidence type="ECO:0000256" key="5">
    <source>
        <dbReference type="HAMAP-Rule" id="MF_01595"/>
    </source>
</evidence>
<evidence type="ECO:0000256" key="3">
    <source>
        <dbReference type="ARBA" id="ARBA00022695"/>
    </source>
</evidence>
<dbReference type="Gene3D" id="3.30.230.70">
    <property type="entry name" value="GHMP Kinase, N-terminal domain"/>
    <property type="match status" value="2"/>
</dbReference>
<dbReference type="InterPro" id="IPR012340">
    <property type="entry name" value="NA-bd_OB-fold"/>
</dbReference>
<evidence type="ECO:0000259" key="7">
    <source>
        <dbReference type="PROSITE" id="PS50126"/>
    </source>
</evidence>
<dbReference type="PANTHER" id="PTHR11252:SF0">
    <property type="entry name" value="POLYRIBONUCLEOTIDE NUCLEOTIDYLTRANSFERASE 1, MITOCHONDRIAL"/>
    <property type="match status" value="1"/>
</dbReference>
<keyword evidence="3 5" id="KW-0548">Nucleotidyltransferase</keyword>
<dbReference type="CDD" id="cd02393">
    <property type="entry name" value="KH-I_PNPase"/>
    <property type="match status" value="1"/>
</dbReference>
<dbReference type="InterPro" id="IPR004088">
    <property type="entry name" value="KH_dom_type_1"/>
</dbReference>
<dbReference type="Pfam" id="PF03725">
    <property type="entry name" value="RNase_PH_C"/>
    <property type="match status" value="1"/>
</dbReference>
<organism evidence="8 9">
    <name type="scientific">Candidatus Gottesmanbacteria bacterium RIFCSPHIGHO2_01_FULL_47_48</name>
    <dbReference type="NCBI Taxonomy" id="1798381"/>
    <lineage>
        <taxon>Bacteria</taxon>
        <taxon>Candidatus Gottesmaniibacteriota</taxon>
    </lineage>
</organism>
<dbReference type="InterPro" id="IPR036612">
    <property type="entry name" value="KH_dom_type_1_sf"/>
</dbReference>
<dbReference type="Pfam" id="PF01138">
    <property type="entry name" value="RNase_PH"/>
    <property type="match status" value="2"/>
</dbReference>
<dbReference type="PIRSF" id="PIRSF005499">
    <property type="entry name" value="PNPase"/>
    <property type="match status" value="1"/>
</dbReference>
<gene>
    <name evidence="5" type="primary">pnp</name>
    <name evidence="8" type="ORF">A2721_01285</name>
</gene>
<dbReference type="SUPFAM" id="SSF55666">
    <property type="entry name" value="Ribonuclease PH domain 2-like"/>
    <property type="match status" value="2"/>
</dbReference>
<feature type="compositionally biased region" description="Basic and acidic residues" evidence="6">
    <location>
        <begin position="767"/>
        <end position="780"/>
    </location>
</feature>
<evidence type="ECO:0000256" key="4">
    <source>
        <dbReference type="ARBA" id="ARBA00022884"/>
    </source>
</evidence>
<protein>
    <recommendedName>
        <fullName evidence="5">Polyribonucleotide nucleotidyltransferase</fullName>
        <ecNumber evidence="5">2.7.7.8</ecNumber>
    </recommendedName>
    <alternativeName>
        <fullName evidence="5">Polynucleotide phosphorylase</fullName>
        <shortName evidence="5">PNPase</shortName>
    </alternativeName>
</protein>
<dbReference type="GO" id="GO:0003729">
    <property type="term" value="F:mRNA binding"/>
    <property type="evidence" value="ECO:0007669"/>
    <property type="project" value="UniProtKB-ARBA"/>
</dbReference>
<dbReference type="SUPFAM" id="SSF54791">
    <property type="entry name" value="Eukaryotic type KH-domain (KH-domain type I)"/>
    <property type="match status" value="1"/>
</dbReference>
<feature type="binding site" evidence="5">
    <location>
        <position position="493"/>
    </location>
    <ligand>
        <name>Mg(2+)</name>
        <dbReference type="ChEBI" id="CHEBI:18420"/>
    </ligand>
</feature>
<dbReference type="Pfam" id="PF00013">
    <property type="entry name" value="KH_1"/>
    <property type="match status" value="1"/>
</dbReference>
<dbReference type="GO" id="GO:0006396">
    <property type="term" value="P:RNA processing"/>
    <property type="evidence" value="ECO:0007669"/>
    <property type="project" value="InterPro"/>
</dbReference>
<sequence length="780" mass="84610">MTTKKPIKKEIEIAGRVLTLEVNKVAPQANASVIARYGDTEVLVTVMLGAEKPMADGGAPVTVDFIERLYAGGIIKGSRWVKREGRGTDEAILTNRLIDRSIRPLFPKDLVNEVQIVVTLLSTDNANDHDVVALNAVSAALAVSSIPWNGPVGAVRMGQVSSPEENLIVNPLLTEMDYSNLDLVVTSNSDGVIMLEAGAKQILEETVAKAIEIAHEENQKIIEALEELQKSVGGEKFPYGPHTVDKNLLTEIEKKHGKEIEDYISISGSEAKMDGGAIEEFKKALGQEYAENPQKSDLAQIVESLLRKALRKQTLEKKKRADGRKLDEIRPISGEVGLLPRTHGSAIFERGLTQVLSVVTLASPSLEQWIETAEGMEEKHYIHHYNAPPYSLGEVGRMAGGPGRREVGHGALAERALLAVIPDQSRFPYTIRVVSEVLSQNGSSSMGSTCGSTLALMDAGVPLSAPVSGVAMGLVAEDQKNYVILTDLRGEEDFYGNMDFKVAGTETGITAIQLDIKLGDTFRGLSIKMIREILAQARDGRLEILEKMLRVLPESRKSVSQYAPKVVTIHIPVDKIGEVIGPGGRNIKNIIATTGAAVDIDDDGTVTISSIDAEAVQKAQDWISGMTREVQVGEEFEGEVKRILNFGAFVEILPGKEGLVHVSKMSAGFVGSPEEVVKIGDKVKVKVIEIDEMGRINLAMYWGPKQMSNEQSAMGNEMTQRREFQPRFGERPQRGGFGGPRRGFGDRGGRGGFGGRPSFAPSGATAGKRDDRSGGRRDRY</sequence>
<feature type="binding site" evidence="5">
    <location>
        <position position="499"/>
    </location>
    <ligand>
        <name>Mg(2+)</name>
        <dbReference type="ChEBI" id="CHEBI:18420"/>
    </ligand>
</feature>
<dbReference type="FunFam" id="3.30.230.70:FF:000001">
    <property type="entry name" value="Polyribonucleotide nucleotidyltransferase"/>
    <property type="match status" value="1"/>
</dbReference>
<dbReference type="InterPro" id="IPR012162">
    <property type="entry name" value="PNPase"/>
</dbReference>
<comment type="similarity">
    <text evidence="1 5">Belongs to the polyribonucleotide nucleotidyltransferase family.</text>
</comment>
<keyword evidence="5" id="KW-0963">Cytoplasm</keyword>
<dbReference type="InterPro" id="IPR027408">
    <property type="entry name" value="PNPase/RNase_PH_dom_sf"/>
</dbReference>
<dbReference type="NCBIfam" id="NF008805">
    <property type="entry name" value="PRK11824.1"/>
    <property type="match status" value="1"/>
</dbReference>
<comment type="subcellular location">
    <subcellularLocation>
        <location evidence="5">Cytoplasm</location>
    </subcellularLocation>
</comment>
<comment type="catalytic activity">
    <reaction evidence="5">
        <text>RNA(n+1) + phosphate = RNA(n) + a ribonucleoside 5'-diphosphate</text>
        <dbReference type="Rhea" id="RHEA:22096"/>
        <dbReference type="Rhea" id="RHEA-COMP:14527"/>
        <dbReference type="Rhea" id="RHEA-COMP:17342"/>
        <dbReference type="ChEBI" id="CHEBI:43474"/>
        <dbReference type="ChEBI" id="CHEBI:57930"/>
        <dbReference type="ChEBI" id="CHEBI:140395"/>
        <dbReference type="EC" id="2.7.7.8"/>
    </reaction>
</comment>
<keyword evidence="5" id="KW-0479">Metal-binding</keyword>
<dbReference type="FunFam" id="2.40.50.140:FF:000051">
    <property type="entry name" value="RNA-binding transcriptional accessory protein"/>
    <property type="match status" value="1"/>
</dbReference>
<dbReference type="GO" id="GO:0000175">
    <property type="term" value="F:3'-5'-RNA exonuclease activity"/>
    <property type="evidence" value="ECO:0007669"/>
    <property type="project" value="TreeGrafter"/>
</dbReference>
<dbReference type="CDD" id="cd04472">
    <property type="entry name" value="S1_PNPase"/>
    <property type="match status" value="1"/>
</dbReference>
<dbReference type="Proteomes" id="UP000177871">
    <property type="component" value="Unassembled WGS sequence"/>
</dbReference>
<dbReference type="SUPFAM" id="SSF50249">
    <property type="entry name" value="Nucleic acid-binding proteins"/>
    <property type="match status" value="1"/>
</dbReference>
<dbReference type="InterPro" id="IPR020568">
    <property type="entry name" value="Ribosomal_Su5_D2-typ_SF"/>
</dbReference>
<evidence type="ECO:0000256" key="6">
    <source>
        <dbReference type="SAM" id="MobiDB-lite"/>
    </source>
</evidence>
<dbReference type="HAMAP" id="MF_01595">
    <property type="entry name" value="PNPase"/>
    <property type="match status" value="1"/>
</dbReference>
<dbReference type="NCBIfam" id="TIGR03591">
    <property type="entry name" value="polynuc_phos"/>
    <property type="match status" value="1"/>
</dbReference>